<reference evidence="2" key="1">
    <citation type="journal article" date="2023" name="Insect Mol. Biol.">
        <title>Genome sequencing provides insights into the evolution of gene families encoding plant cell wall-degrading enzymes in longhorned beetles.</title>
        <authorList>
            <person name="Shin N.R."/>
            <person name="Okamura Y."/>
            <person name="Kirsch R."/>
            <person name="Pauchet Y."/>
        </authorList>
    </citation>
    <scope>NUCLEOTIDE SEQUENCE</scope>
    <source>
        <strain evidence="2">MMC_N1</strain>
    </source>
</reference>
<dbReference type="InterPro" id="IPR011009">
    <property type="entry name" value="Kinase-like_dom_sf"/>
</dbReference>
<dbReference type="SMART" id="SM00587">
    <property type="entry name" value="CHK"/>
    <property type="match status" value="1"/>
</dbReference>
<dbReference type="Gene3D" id="3.90.1200.10">
    <property type="match status" value="1"/>
</dbReference>
<gene>
    <name evidence="2" type="ORF">NQ317_002203</name>
</gene>
<evidence type="ECO:0000259" key="1">
    <source>
        <dbReference type="SMART" id="SM00587"/>
    </source>
</evidence>
<dbReference type="InterPro" id="IPR015897">
    <property type="entry name" value="CHK_kinase-like"/>
</dbReference>
<proteinExistence type="predicted"/>
<dbReference type="PANTHER" id="PTHR11012:SF48">
    <property type="entry name" value="CHK KINASE-LIKE DOMAIN-CONTAINING PROTEIN-RELATED"/>
    <property type="match status" value="1"/>
</dbReference>
<name>A0ABQ9JN47_9CUCU</name>
<sequence length="367" mass="43342">MSLDIKNLLCNEDCEKILFKYNEGRKMLDYNIKKYIALIKENESCVDHNNIFFLKCLPLFNENQKNYEFVIGVFKNSKLSRLLLSIIFLRTISALLLRMFRKKNYQVSSSEYFNFGQIKGALSTLARFHAASIIYEEKRSTNQSPFRISEHFAKEIAERTFSFRGRSCEKYVVSDEMANKIVKYINSEDGLKKLLRPSEKYRNVLCHDDLWRNNIMFNETDDCLLVDFQLCRYTPPIFDVLLMLYINVEKNILRANFPLFLDMYYDFLKTELSYSSINNETVIPKSSFLQSAQDYSLPALIESGLYGTNTFLPEELSTSVISNMDTFEEFSFKNRSPFILKEYENNENYRKRFNNVLEPLFEILEKI</sequence>
<protein>
    <recommendedName>
        <fullName evidence="1">CHK kinase-like domain-containing protein</fullName>
    </recommendedName>
</protein>
<comment type="caution">
    <text evidence="2">The sequence shown here is derived from an EMBL/GenBank/DDBJ whole genome shotgun (WGS) entry which is preliminary data.</text>
</comment>
<dbReference type="Pfam" id="PF02958">
    <property type="entry name" value="EcKL"/>
    <property type="match status" value="1"/>
</dbReference>
<accession>A0ABQ9JN47</accession>
<dbReference type="EMBL" id="JAPWTJ010000341">
    <property type="protein sequence ID" value="KAJ8979423.1"/>
    <property type="molecule type" value="Genomic_DNA"/>
</dbReference>
<organism evidence="2 3">
    <name type="scientific">Molorchus minor</name>
    <dbReference type="NCBI Taxonomy" id="1323400"/>
    <lineage>
        <taxon>Eukaryota</taxon>
        <taxon>Metazoa</taxon>
        <taxon>Ecdysozoa</taxon>
        <taxon>Arthropoda</taxon>
        <taxon>Hexapoda</taxon>
        <taxon>Insecta</taxon>
        <taxon>Pterygota</taxon>
        <taxon>Neoptera</taxon>
        <taxon>Endopterygota</taxon>
        <taxon>Coleoptera</taxon>
        <taxon>Polyphaga</taxon>
        <taxon>Cucujiformia</taxon>
        <taxon>Chrysomeloidea</taxon>
        <taxon>Cerambycidae</taxon>
        <taxon>Lamiinae</taxon>
        <taxon>Monochamini</taxon>
        <taxon>Molorchus</taxon>
    </lineage>
</organism>
<dbReference type="PANTHER" id="PTHR11012">
    <property type="entry name" value="PROTEIN KINASE-LIKE DOMAIN-CONTAINING"/>
    <property type="match status" value="1"/>
</dbReference>
<evidence type="ECO:0000313" key="3">
    <source>
        <dbReference type="Proteomes" id="UP001162164"/>
    </source>
</evidence>
<dbReference type="Proteomes" id="UP001162164">
    <property type="component" value="Unassembled WGS sequence"/>
</dbReference>
<keyword evidence="3" id="KW-1185">Reference proteome</keyword>
<dbReference type="InterPro" id="IPR004119">
    <property type="entry name" value="EcKL"/>
</dbReference>
<evidence type="ECO:0000313" key="2">
    <source>
        <dbReference type="EMBL" id="KAJ8979423.1"/>
    </source>
</evidence>
<feature type="domain" description="CHK kinase-like" evidence="1">
    <location>
        <begin position="95"/>
        <end position="274"/>
    </location>
</feature>
<dbReference type="SUPFAM" id="SSF56112">
    <property type="entry name" value="Protein kinase-like (PK-like)"/>
    <property type="match status" value="1"/>
</dbReference>